<keyword evidence="2" id="KW-0812">Transmembrane</keyword>
<dbReference type="EMBL" id="CP089982">
    <property type="protein sequence ID" value="WXA99905.1"/>
    <property type="molecule type" value="Genomic_DNA"/>
</dbReference>
<keyword evidence="7" id="KW-1185">Reference proteome</keyword>
<evidence type="ECO:0000313" key="7">
    <source>
        <dbReference type="Proteomes" id="UP001379533"/>
    </source>
</evidence>
<keyword evidence="3" id="KW-1133">Transmembrane helix</keyword>
<dbReference type="InterPro" id="IPR006260">
    <property type="entry name" value="TonB/TolA_C"/>
</dbReference>
<dbReference type="Gene3D" id="3.30.1150.10">
    <property type="match status" value="1"/>
</dbReference>
<dbReference type="Pfam" id="PF03544">
    <property type="entry name" value="TonB_C"/>
    <property type="match status" value="1"/>
</dbReference>
<sequence length="116" mass="12953">MHNRIHPIFADTFLASLDGLPPQDPRNKRSLVVRLEIVLSREGNVTRVGIVRSSGNRDFDMGALDSVLRAAPFGVAPDIILSYDGRVYLHWEFHRDDYACITINARPFLLVAAPAP</sequence>
<evidence type="ECO:0000313" key="6">
    <source>
        <dbReference type="EMBL" id="WXA99905.1"/>
    </source>
</evidence>
<keyword evidence="4" id="KW-0472">Membrane</keyword>
<dbReference type="InterPro" id="IPR037682">
    <property type="entry name" value="TonB_C"/>
</dbReference>
<accession>A0ABZ2KS89</accession>
<gene>
    <name evidence="6" type="ORF">LZC95_24205</name>
</gene>
<evidence type="ECO:0000256" key="2">
    <source>
        <dbReference type="ARBA" id="ARBA00022692"/>
    </source>
</evidence>
<protein>
    <submittedName>
        <fullName evidence="6">Energy transducer TonB</fullName>
    </submittedName>
</protein>
<proteinExistence type="predicted"/>
<dbReference type="SUPFAM" id="SSF74653">
    <property type="entry name" value="TolA/TonB C-terminal domain"/>
    <property type="match status" value="1"/>
</dbReference>
<evidence type="ECO:0000259" key="5">
    <source>
        <dbReference type="Pfam" id="PF03544"/>
    </source>
</evidence>
<evidence type="ECO:0000256" key="4">
    <source>
        <dbReference type="ARBA" id="ARBA00023136"/>
    </source>
</evidence>
<dbReference type="NCBIfam" id="TIGR01352">
    <property type="entry name" value="tonB_Cterm"/>
    <property type="match status" value="1"/>
</dbReference>
<comment type="subcellular location">
    <subcellularLocation>
        <location evidence="1">Membrane</location>
        <topology evidence="1">Single-pass membrane protein</topology>
    </subcellularLocation>
</comment>
<dbReference type="RefSeq" id="WP_394850547.1">
    <property type="nucleotide sequence ID" value="NZ_CP089982.1"/>
</dbReference>
<dbReference type="Proteomes" id="UP001379533">
    <property type="component" value="Chromosome"/>
</dbReference>
<evidence type="ECO:0000256" key="1">
    <source>
        <dbReference type="ARBA" id="ARBA00004167"/>
    </source>
</evidence>
<feature type="domain" description="TonB C-terminal" evidence="5">
    <location>
        <begin position="26"/>
        <end position="93"/>
    </location>
</feature>
<name>A0ABZ2KS89_9BACT</name>
<reference evidence="6 7" key="1">
    <citation type="submission" date="2021-12" db="EMBL/GenBank/DDBJ databases">
        <title>Discovery of the Pendulisporaceae a myxobacterial family with distinct sporulation behavior and unique specialized metabolism.</title>
        <authorList>
            <person name="Garcia R."/>
            <person name="Popoff A."/>
            <person name="Bader C.D."/>
            <person name="Loehr J."/>
            <person name="Walesch S."/>
            <person name="Walt C."/>
            <person name="Boldt J."/>
            <person name="Bunk B."/>
            <person name="Haeckl F.J.F.P.J."/>
            <person name="Gunesch A.P."/>
            <person name="Birkelbach J."/>
            <person name="Nuebel U."/>
            <person name="Pietschmann T."/>
            <person name="Bach T."/>
            <person name="Mueller R."/>
        </authorList>
    </citation>
    <scope>NUCLEOTIDE SEQUENCE [LARGE SCALE GENOMIC DNA]</scope>
    <source>
        <strain evidence="6 7">MSr12523</strain>
    </source>
</reference>
<evidence type="ECO:0000256" key="3">
    <source>
        <dbReference type="ARBA" id="ARBA00022989"/>
    </source>
</evidence>
<organism evidence="6 7">
    <name type="scientific">Pendulispora brunnea</name>
    <dbReference type="NCBI Taxonomy" id="2905690"/>
    <lineage>
        <taxon>Bacteria</taxon>
        <taxon>Pseudomonadati</taxon>
        <taxon>Myxococcota</taxon>
        <taxon>Myxococcia</taxon>
        <taxon>Myxococcales</taxon>
        <taxon>Sorangiineae</taxon>
        <taxon>Pendulisporaceae</taxon>
        <taxon>Pendulispora</taxon>
    </lineage>
</organism>